<organism evidence="3">
    <name type="scientific">marine sediment metagenome</name>
    <dbReference type="NCBI Taxonomy" id="412755"/>
    <lineage>
        <taxon>unclassified sequences</taxon>
        <taxon>metagenomes</taxon>
        <taxon>ecological metagenomes</taxon>
    </lineage>
</organism>
<keyword evidence="1" id="KW-0175">Coiled coil</keyword>
<feature type="compositionally biased region" description="Gly residues" evidence="2">
    <location>
        <begin position="12"/>
        <end position="21"/>
    </location>
</feature>
<gene>
    <name evidence="3" type="ORF">LCGC14_2548940</name>
</gene>
<feature type="non-terminal residue" evidence="3">
    <location>
        <position position="1"/>
    </location>
</feature>
<feature type="compositionally biased region" description="Acidic residues" evidence="2">
    <location>
        <begin position="1"/>
        <end position="11"/>
    </location>
</feature>
<sequence length="306" mass="33091">LQNIGEIDEPGTGEGTPGEGTGTTADPQATPLTPSGEQGTVPGDATQQQKQVGSPQDLKDKDGNIVATGGKERRFYETAQRERSRADGLERDIETLKSQMEAVNNAGTLGTQYDLTPEELTTGAQIIAAYKKNPVETIQYMLTQAQAQGHNVEAISGSGIDMAAVKQLLDTSLQPLLAEQNQRNDTQEANNRALEIYNEFSAKHPDATVHETSLARLLQQEPSLSPEAAYFKLRSYYHERNLDWTKSLEQLQQEQKLAVPGANTQQALPEGGITTPVTDTDEVADVNASTGDIVKDAMREAGIEIS</sequence>
<accession>A0A0F9BBA7</accession>
<reference evidence="3" key="1">
    <citation type="journal article" date="2015" name="Nature">
        <title>Complex archaea that bridge the gap between prokaryotes and eukaryotes.</title>
        <authorList>
            <person name="Spang A."/>
            <person name="Saw J.H."/>
            <person name="Jorgensen S.L."/>
            <person name="Zaremba-Niedzwiedzka K."/>
            <person name="Martijn J."/>
            <person name="Lind A.E."/>
            <person name="van Eijk R."/>
            <person name="Schleper C."/>
            <person name="Guy L."/>
            <person name="Ettema T.J."/>
        </authorList>
    </citation>
    <scope>NUCLEOTIDE SEQUENCE</scope>
</reference>
<feature type="region of interest" description="Disordered" evidence="2">
    <location>
        <begin position="1"/>
        <end position="71"/>
    </location>
</feature>
<proteinExistence type="predicted"/>
<dbReference type="AlphaFoldDB" id="A0A0F9BBA7"/>
<evidence type="ECO:0000256" key="1">
    <source>
        <dbReference type="SAM" id="Coils"/>
    </source>
</evidence>
<name>A0A0F9BBA7_9ZZZZ</name>
<feature type="compositionally biased region" description="Polar residues" evidence="2">
    <location>
        <begin position="45"/>
        <end position="54"/>
    </location>
</feature>
<dbReference type="EMBL" id="LAZR01041779">
    <property type="protein sequence ID" value="KKL11127.1"/>
    <property type="molecule type" value="Genomic_DNA"/>
</dbReference>
<evidence type="ECO:0000313" key="3">
    <source>
        <dbReference type="EMBL" id="KKL11127.1"/>
    </source>
</evidence>
<evidence type="ECO:0000256" key="2">
    <source>
        <dbReference type="SAM" id="MobiDB-lite"/>
    </source>
</evidence>
<feature type="coiled-coil region" evidence="1">
    <location>
        <begin position="79"/>
        <end position="106"/>
    </location>
</feature>
<protein>
    <submittedName>
        <fullName evidence="3">Uncharacterized protein</fullName>
    </submittedName>
</protein>
<feature type="compositionally biased region" description="Polar residues" evidence="2">
    <location>
        <begin position="25"/>
        <end position="38"/>
    </location>
</feature>
<comment type="caution">
    <text evidence="3">The sequence shown here is derived from an EMBL/GenBank/DDBJ whole genome shotgun (WGS) entry which is preliminary data.</text>
</comment>